<keyword evidence="3" id="KW-1185">Reference proteome</keyword>
<keyword evidence="1" id="KW-0472">Membrane</keyword>
<dbReference type="InterPro" id="IPR045643">
    <property type="entry name" value="DUF6405"/>
</dbReference>
<keyword evidence="1" id="KW-0812">Transmembrane</keyword>
<feature type="transmembrane region" description="Helical" evidence="1">
    <location>
        <begin position="39"/>
        <end position="58"/>
    </location>
</feature>
<dbReference type="AlphaFoldDB" id="A0A3M8WJM8"/>
<evidence type="ECO:0000313" key="2">
    <source>
        <dbReference type="EMBL" id="RNG28785.1"/>
    </source>
</evidence>
<comment type="caution">
    <text evidence="2">The sequence shown here is derived from an EMBL/GenBank/DDBJ whole genome shotgun (WGS) entry which is preliminary data.</text>
</comment>
<organism evidence="2 3">
    <name type="scientific">Streptomyces botrytidirepellens</name>
    <dbReference type="NCBI Taxonomy" id="2486417"/>
    <lineage>
        <taxon>Bacteria</taxon>
        <taxon>Bacillati</taxon>
        <taxon>Actinomycetota</taxon>
        <taxon>Actinomycetes</taxon>
        <taxon>Kitasatosporales</taxon>
        <taxon>Streptomycetaceae</taxon>
        <taxon>Streptomyces</taxon>
    </lineage>
</organism>
<evidence type="ECO:0000256" key="1">
    <source>
        <dbReference type="SAM" id="Phobius"/>
    </source>
</evidence>
<dbReference type="Proteomes" id="UP000275401">
    <property type="component" value="Unassembled WGS sequence"/>
</dbReference>
<accession>A0A3M8WJM8</accession>
<dbReference type="EMBL" id="RIBZ01000154">
    <property type="protein sequence ID" value="RNG28785.1"/>
    <property type="molecule type" value="Genomic_DNA"/>
</dbReference>
<reference evidence="2 3" key="1">
    <citation type="submission" date="2018-11" db="EMBL/GenBank/DDBJ databases">
        <title>The Potential of Streptomyces as Biocontrol Agents against the Tomato grey mould, Botrytis cinerea (Gray mold) Frontiers in Microbiology.</title>
        <authorList>
            <person name="Li D."/>
        </authorList>
    </citation>
    <scope>NUCLEOTIDE SEQUENCE [LARGE SCALE GENOMIC DNA]</scope>
    <source>
        <strain evidence="2 3">NEAU-LD23</strain>
    </source>
</reference>
<dbReference type="Pfam" id="PF19943">
    <property type="entry name" value="DUF6405"/>
    <property type="match status" value="1"/>
</dbReference>
<evidence type="ECO:0000313" key="3">
    <source>
        <dbReference type="Proteomes" id="UP000275401"/>
    </source>
</evidence>
<sequence length="66" mass="7015">MTKAPFVAMATVTAALGTALGSLALQLRADGNEQYVESVATFSVLMYVTAALVMVTWVRDGRPHSK</sequence>
<keyword evidence="1" id="KW-1133">Transmembrane helix</keyword>
<dbReference type="RefSeq" id="WP_123099864.1">
    <property type="nucleotide sequence ID" value="NZ_RIBZ01000154.1"/>
</dbReference>
<protein>
    <submittedName>
        <fullName evidence="2">Uncharacterized protein</fullName>
    </submittedName>
</protein>
<proteinExistence type="predicted"/>
<name>A0A3M8WJM8_9ACTN</name>
<gene>
    <name evidence="2" type="ORF">EEJ42_11620</name>
</gene>